<name>A0A9D4CH51_DREPO</name>
<evidence type="ECO:0000256" key="1">
    <source>
        <dbReference type="SAM" id="MobiDB-lite"/>
    </source>
</evidence>
<evidence type="ECO:0000313" key="2">
    <source>
        <dbReference type="EMBL" id="KAH3725175.1"/>
    </source>
</evidence>
<sequence>MEDDGKSRNRGERQREDCQGSAAEKTSRWNGSTKPPKLELDTNTQCLQGQHTRC</sequence>
<feature type="region of interest" description="Disordered" evidence="1">
    <location>
        <begin position="1"/>
        <end position="44"/>
    </location>
</feature>
<comment type="caution">
    <text evidence="2">The sequence shown here is derived from an EMBL/GenBank/DDBJ whole genome shotgun (WGS) entry which is preliminary data.</text>
</comment>
<reference evidence="2" key="2">
    <citation type="submission" date="2020-11" db="EMBL/GenBank/DDBJ databases">
        <authorList>
            <person name="McCartney M.A."/>
            <person name="Auch B."/>
            <person name="Kono T."/>
            <person name="Mallez S."/>
            <person name="Becker A."/>
            <person name="Gohl D.M."/>
            <person name="Silverstein K.A.T."/>
            <person name="Koren S."/>
            <person name="Bechman K.B."/>
            <person name="Herman A."/>
            <person name="Abrahante J.E."/>
            <person name="Garbe J."/>
        </authorList>
    </citation>
    <scope>NUCLEOTIDE SEQUENCE</scope>
    <source>
        <strain evidence="2">Duluth1</strain>
        <tissue evidence="2">Whole animal</tissue>
    </source>
</reference>
<proteinExistence type="predicted"/>
<dbReference type="EMBL" id="JAIWYP010000012">
    <property type="protein sequence ID" value="KAH3725175.1"/>
    <property type="molecule type" value="Genomic_DNA"/>
</dbReference>
<dbReference type="Proteomes" id="UP000828390">
    <property type="component" value="Unassembled WGS sequence"/>
</dbReference>
<protein>
    <submittedName>
        <fullName evidence="2">Uncharacterized protein</fullName>
    </submittedName>
</protein>
<reference evidence="2" key="1">
    <citation type="journal article" date="2019" name="bioRxiv">
        <title>The Genome of the Zebra Mussel, Dreissena polymorpha: A Resource for Invasive Species Research.</title>
        <authorList>
            <person name="McCartney M.A."/>
            <person name="Auch B."/>
            <person name="Kono T."/>
            <person name="Mallez S."/>
            <person name="Zhang Y."/>
            <person name="Obille A."/>
            <person name="Becker A."/>
            <person name="Abrahante J.E."/>
            <person name="Garbe J."/>
            <person name="Badalamenti J.P."/>
            <person name="Herman A."/>
            <person name="Mangelson H."/>
            <person name="Liachko I."/>
            <person name="Sullivan S."/>
            <person name="Sone E.D."/>
            <person name="Koren S."/>
            <person name="Silverstein K.A.T."/>
            <person name="Beckman K.B."/>
            <person name="Gohl D.M."/>
        </authorList>
    </citation>
    <scope>NUCLEOTIDE SEQUENCE</scope>
    <source>
        <strain evidence="2">Duluth1</strain>
        <tissue evidence="2">Whole animal</tissue>
    </source>
</reference>
<accession>A0A9D4CH51</accession>
<gene>
    <name evidence="2" type="ORF">DPMN_051010</name>
</gene>
<evidence type="ECO:0000313" key="3">
    <source>
        <dbReference type="Proteomes" id="UP000828390"/>
    </source>
</evidence>
<organism evidence="2 3">
    <name type="scientific">Dreissena polymorpha</name>
    <name type="common">Zebra mussel</name>
    <name type="synonym">Mytilus polymorpha</name>
    <dbReference type="NCBI Taxonomy" id="45954"/>
    <lineage>
        <taxon>Eukaryota</taxon>
        <taxon>Metazoa</taxon>
        <taxon>Spiralia</taxon>
        <taxon>Lophotrochozoa</taxon>
        <taxon>Mollusca</taxon>
        <taxon>Bivalvia</taxon>
        <taxon>Autobranchia</taxon>
        <taxon>Heteroconchia</taxon>
        <taxon>Euheterodonta</taxon>
        <taxon>Imparidentia</taxon>
        <taxon>Neoheterodontei</taxon>
        <taxon>Myida</taxon>
        <taxon>Dreissenoidea</taxon>
        <taxon>Dreissenidae</taxon>
        <taxon>Dreissena</taxon>
    </lineage>
</organism>
<feature type="compositionally biased region" description="Basic and acidic residues" evidence="1">
    <location>
        <begin position="1"/>
        <end position="18"/>
    </location>
</feature>
<keyword evidence="3" id="KW-1185">Reference proteome</keyword>
<dbReference type="AlphaFoldDB" id="A0A9D4CH51"/>